<dbReference type="EMBL" id="CP000353">
    <property type="protein sequence ID" value="ABF10538.1"/>
    <property type="molecule type" value="Genomic_DNA"/>
</dbReference>
<dbReference type="AlphaFoldDB" id="Q1LH38"/>
<keyword evidence="1" id="KW-0614">Plasmid</keyword>
<proteinExistence type="predicted"/>
<evidence type="ECO:0000313" key="2">
    <source>
        <dbReference type="Proteomes" id="UP000002429"/>
    </source>
</evidence>
<dbReference type="HOGENOM" id="CLU_2384047_0_0_4"/>
<sequence length="94" mass="10568">MEFVSRTLWESGEQGRKLLTFAGIRSKHLHEAAARWLTKQLQDCWTVLDGPPRTERGDIRQDARPATAGDSFACRAPLRPVPVCAPDPSILERK</sequence>
<dbReference type="KEGG" id="rme:Rmet_3666"/>
<reference evidence="2" key="1">
    <citation type="journal article" date="2010" name="PLoS ONE">
        <title>The complete genome sequence of Cupriavidus metallidurans strain CH34, a master survivalist in harsh and anthropogenic environments.</title>
        <authorList>
            <person name="Janssen P.J."/>
            <person name="Van Houdt R."/>
            <person name="Moors H."/>
            <person name="Monsieurs P."/>
            <person name="Morin N."/>
            <person name="Michaux A."/>
            <person name="Benotmane M.A."/>
            <person name="Leys N."/>
            <person name="Vallaeys T."/>
            <person name="Lapidus A."/>
            <person name="Monchy S."/>
            <person name="Medigue C."/>
            <person name="Taghavi S."/>
            <person name="McCorkle S."/>
            <person name="Dunn J."/>
            <person name="van der Lelie D."/>
            <person name="Mergeay M."/>
        </authorList>
    </citation>
    <scope>NUCLEOTIDE SEQUENCE [LARGE SCALE GENOMIC DNA]</scope>
    <source>
        <strain evidence="2">ATCC 43123 / DSM 2839 / NBRC 102507 / CH34</strain>
    </source>
</reference>
<accession>Q1LH38</accession>
<name>Q1LH38_CUPMC</name>
<protein>
    <submittedName>
        <fullName evidence="1">Uncharacterized protein</fullName>
    </submittedName>
</protein>
<organism evidence="1 2">
    <name type="scientific">Cupriavidus metallidurans (strain ATCC 43123 / DSM 2839 / NBRC 102507 / CH34)</name>
    <name type="common">Ralstonia metallidurans</name>
    <dbReference type="NCBI Taxonomy" id="266264"/>
    <lineage>
        <taxon>Bacteria</taxon>
        <taxon>Pseudomonadati</taxon>
        <taxon>Pseudomonadota</taxon>
        <taxon>Betaproteobacteria</taxon>
        <taxon>Burkholderiales</taxon>
        <taxon>Burkholderiaceae</taxon>
        <taxon>Cupriavidus</taxon>
    </lineage>
</organism>
<geneLocation type="plasmid" evidence="1 2">
    <name>megaplasmid</name>
</geneLocation>
<keyword evidence="2" id="KW-1185">Reference proteome</keyword>
<evidence type="ECO:0000313" key="1">
    <source>
        <dbReference type="EMBL" id="ABF10538.1"/>
    </source>
</evidence>
<dbReference type="Proteomes" id="UP000002429">
    <property type="component" value="Plasmid megaplasmid"/>
</dbReference>
<gene>
    <name evidence="1" type="ordered locus">Rmet_3666</name>
</gene>